<dbReference type="EMBL" id="MLZC01000061">
    <property type="protein sequence ID" value="OHG52025.1"/>
    <property type="molecule type" value="Genomic_DNA"/>
</dbReference>
<comment type="caution">
    <text evidence="1">The sequence shown here is derived from an EMBL/GenBank/DDBJ whole genome shotgun (WGS) entry which is preliminary data.</text>
</comment>
<organism evidence="1">
    <name type="scientific">Salmonella enterica subsp. enterica serovar Saintpaul</name>
    <dbReference type="NCBI Taxonomy" id="90105"/>
    <lineage>
        <taxon>Bacteria</taxon>
        <taxon>Pseudomonadati</taxon>
        <taxon>Pseudomonadota</taxon>
        <taxon>Gammaproteobacteria</taxon>
        <taxon>Enterobacterales</taxon>
        <taxon>Enterobacteriaceae</taxon>
        <taxon>Salmonella</taxon>
    </lineage>
</organism>
<protein>
    <submittedName>
        <fullName evidence="1">Uncharacterized protein</fullName>
    </submittedName>
</protein>
<reference evidence="1" key="1">
    <citation type="submission" date="2016-09" db="EMBL/GenBank/DDBJ databases">
        <title>Whole genome sequencing of Salmonella enterica.</title>
        <authorList>
            <person name="Bell R."/>
        </authorList>
    </citation>
    <scope>NUCLEOTIDE SEQUENCE [LARGE SCALE GENOMIC DNA]</scope>
    <source>
        <strain evidence="1">CFSAN044978</strain>
    </source>
</reference>
<gene>
    <name evidence="1" type="ORF">A7T00_33920</name>
</gene>
<sequence>MMTFSYTDEQLNNLNRDYAVYSVNLEFAKRNGRTYVNSNLIENISPDDLEKTNTITTSDGQEFRVVATKSDPVTGFDV</sequence>
<accession>A0A1S0Z4J2</accession>
<dbReference type="AlphaFoldDB" id="A0A1S0Z4J2"/>
<proteinExistence type="predicted"/>
<name>A0A1S0Z4J2_SALET</name>
<evidence type="ECO:0000313" key="1">
    <source>
        <dbReference type="EMBL" id="OHG52025.1"/>
    </source>
</evidence>